<dbReference type="InterPro" id="IPR050808">
    <property type="entry name" value="Phage_Integrase"/>
</dbReference>
<name>A0ABX6FDY5_YERIN</name>
<keyword evidence="7" id="KW-1185">Reference proteome</keyword>
<dbReference type="CDD" id="cd00801">
    <property type="entry name" value="INT_P4_C"/>
    <property type="match status" value="1"/>
</dbReference>
<dbReference type="Pfam" id="PF22022">
    <property type="entry name" value="Phage_int_M"/>
    <property type="match status" value="1"/>
</dbReference>
<proteinExistence type="inferred from homology"/>
<dbReference type="GeneID" id="58048229"/>
<evidence type="ECO:0000256" key="1">
    <source>
        <dbReference type="ARBA" id="ARBA00008857"/>
    </source>
</evidence>
<dbReference type="Pfam" id="PF13356">
    <property type="entry name" value="Arm-DNA-bind_3"/>
    <property type="match status" value="1"/>
</dbReference>
<dbReference type="SUPFAM" id="SSF56349">
    <property type="entry name" value="DNA breaking-rejoining enzymes"/>
    <property type="match status" value="1"/>
</dbReference>
<dbReference type="Pfam" id="PF00589">
    <property type="entry name" value="Phage_integrase"/>
    <property type="match status" value="1"/>
</dbReference>
<dbReference type="InterPro" id="IPR013762">
    <property type="entry name" value="Integrase-like_cat_sf"/>
</dbReference>
<dbReference type="RefSeq" id="WP_050311085.1">
    <property type="nucleotide sequence ID" value="NZ_CABHXW010000028.1"/>
</dbReference>
<evidence type="ECO:0000256" key="2">
    <source>
        <dbReference type="ARBA" id="ARBA00022908"/>
    </source>
</evidence>
<dbReference type="PANTHER" id="PTHR30629:SF2">
    <property type="entry name" value="PROPHAGE INTEGRASE INTS-RELATED"/>
    <property type="match status" value="1"/>
</dbReference>
<evidence type="ECO:0000256" key="3">
    <source>
        <dbReference type="ARBA" id="ARBA00023125"/>
    </source>
</evidence>
<keyword evidence="4" id="KW-0233">DNA recombination</keyword>
<keyword evidence="2" id="KW-0229">DNA integration</keyword>
<evidence type="ECO:0000313" key="7">
    <source>
        <dbReference type="Proteomes" id="UP000424966"/>
    </source>
</evidence>
<dbReference type="InterPro" id="IPR002104">
    <property type="entry name" value="Integrase_catalytic"/>
</dbReference>
<comment type="similarity">
    <text evidence="1">Belongs to the 'phage' integrase family.</text>
</comment>
<dbReference type="Gene3D" id="1.10.443.10">
    <property type="entry name" value="Intergrase catalytic core"/>
    <property type="match status" value="1"/>
</dbReference>
<evidence type="ECO:0000256" key="4">
    <source>
        <dbReference type="ARBA" id="ARBA00023172"/>
    </source>
</evidence>
<evidence type="ECO:0000313" key="6">
    <source>
        <dbReference type="EMBL" id="QGR72121.1"/>
    </source>
</evidence>
<dbReference type="PANTHER" id="PTHR30629">
    <property type="entry name" value="PROPHAGE INTEGRASE"/>
    <property type="match status" value="1"/>
</dbReference>
<keyword evidence="3" id="KW-0238">DNA-binding</keyword>
<sequence>MKLTDTKARNAKPQEKAYQLQDGNGLYLDVRPSGVKTWRYRYWITPTKDGRYTIGSYPAVSLAEARRVREWAREQVKNGIAPKEAKAVERDIAKAENANTFEIVAKEWLDKKGEHWAKNSKNQITGFMYNDIFPAIGAMPMREINASHILKIIRDLESRGAKSVAVKVRQWCSAVFCYGVATLRADSDPAAALRGAIIAPKTEHSRPLTGDELRDYYLRLDSSTGNQATILALRILPLVFVRQAELRSAEWSHIDFDNAEWVIPPELMKMGRMHRVPLSAPVISLLNELKKITGNRRWLFPNTRLNNTYMGASTLNRAIVQLGYARTVITTHDFRATASTRLHEMGYRHEVIERQLAHVEKNRVSAAYNHAEYMPERRQLMEEWGQWVTGLIASDSPQ</sequence>
<dbReference type="EMBL" id="CP046294">
    <property type="protein sequence ID" value="QGR72121.1"/>
    <property type="molecule type" value="Genomic_DNA"/>
</dbReference>
<organism evidence="6 7">
    <name type="scientific">Yersinia intermedia</name>
    <dbReference type="NCBI Taxonomy" id="631"/>
    <lineage>
        <taxon>Bacteria</taxon>
        <taxon>Pseudomonadati</taxon>
        <taxon>Pseudomonadota</taxon>
        <taxon>Gammaproteobacteria</taxon>
        <taxon>Enterobacterales</taxon>
        <taxon>Yersiniaceae</taxon>
        <taxon>Yersinia</taxon>
    </lineage>
</organism>
<dbReference type="Gene3D" id="3.30.160.390">
    <property type="entry name" value="Integrase, DNA-binding domain"/>
    <property type="match status" value="1"/>
</dbReference>
<dbReference type="InterPro" id="IPR025166">
    <property type="entry name" value="Integrase_DNA_bind_dom"/>
</dbReference>
<feature type="domain" description="Tyr recombinase" evidence="5">
    <location>
        <begin position="203"/>
        <end position="382"/>
    </location>
</feature>
<dbReference type="InterPro" id="IPR011010">
    <property type="entry name" value="DNA_brk_join_enz"/>
</dbReference>
<dbReference type="InterPro" id="IPR010998">
    <property type="entry name" value="Integrase_recombinase_N"/>
</dbReference>
<dbReference type="InterPro" id="IPR053876">
    <property type="entry name" value="Phage_int_M"/>
</dbReference>
<reference evidence="6 7" key="1">
    <citation type="submission" date="2019-11" db="EMBL/GenBank/DDBJ databases">
        <title>FDA dAtabase for Regulatory Grade micrObial Sequences (FDA-ARGOS): Supporting development and validation of Infectious Disease Dx tests.</title>
        <authorList>
            <person name="Patel R."/>
            <person name="Rucinski S."/>
            <person name="Tallon L."/>
            <person name="Sadzewicz L."/>
            <person name="Vavikolanu K."/>
            <person name="Mehta A."/>
            <person name="Aluvathingal J."/>
            <person name="Nadendla S."/>
            <person name="Nandy P."/>
            <person name="Geyer C."/>
            <person name="Yan Y."/>
            <person name="Sichtig H."/>
        </authorList>
    </citation>
    <scope>NUCLEOTIDE SEQUENCE [LARGE SCALE GENOMIC DNA]</scope>
    <source>
        <strain evidence="6 7">FDAARGOS_729</strain>
    </source>
</reference>
<dbReference type="PROSITE" id="PS51898">
    <property type="entry name" value="TYR_RECOMBINASE"/>
    <property type="match status" value="1"/>
</dbReference>
<dbReference type="Gene3D" id="1.10.150.130">
    <property type="match status" value="1"/>
</dbReference>
<dbReference type="InterPro" id="IPR038488">
    <property type="entry name" value="Integrase_DNA-bd_sf"/>
</dbReference>
<accession>A0ABX6FDY5</accession>
<protein>
    <submittedName>
        <fullName evidence="6">DUF4102 domain-containing protein</fullName>
    </submittedName>
</protein>
<dbReference type="Proteomes" id="UP000424966">
    <property type="component" value="Chromosome"/>
</dbReference>
<evidence type="ECO:0000259" key="5">
    <source>
        <dbReference type="PROSITE" id="PS51898"/>
    </source>
</evidence>
<gene>
    <name evidence="6" type="ORF">FOC37_18160</name>
</gene>